<gene>
    <name evidence="2" type="ORF">FIBSPDRAFT_1044626</name>
</gene>
<reference evidence="2 3" key="1">
    <citation type="journal article" date="2016" name="Mol. Biol. Evol.">
        <title>Comparative Genomics of Early-Diverging Mushroom-Forming Fungi Provides Insights into the Origins of Lignocellulose Decay Capabilities.</title>
        <authorList>
            <person name="Nagy L.G."/>
            <person name="Riley R."/>
            <person name="Tritt A."/>
            <person name="Adam C."/>
            <person name="Daum C."/>
            <person name="Floudas D."/>
            <person name="Sun H."/>
            <person name="Yadav J.S."/>
            <person name="Pangilinan J."/>
            <person name="Larsson K.H."/>
            <person name="Matsuura K."/>
            <person name="Barry K."/>
            <person name="Labutti K."/>
            <person name="Kuo R."/>
            <person name="Ohm R.A."/>
            <person name="Bhattacharya S.S."/>
            <person name="Shirouzu T."/>
            <person name="Yoshinaga Y."/>
            <person name="Martin F.M."/>
            <person name="Grigoriev I.V."/>
            <person name="Hibbett D.S."/>
        </authorList>
    </citation>
    <scope>NUCLEOTIDE SEQUENCE [LARGE SCALE GENOMIC DNA]</scope>
    <source>
        <strain evidence="2 3">CBS 109695</strain>
    </source>
</reference>
<dbReference type="STRING" id="436010.A0A166JGP3"/>
<feature type="region of interest" description="Disordered" evidence="1">
    <location>
        <begin position="465"/>
        <end position="489"/>
    </location>
</feature>
<feature type="compositionally biased region" description="Basic and acidic residues" evidence="1">
    <location>
        <begin position="539"/>
        <end position="548"/>
    </location>
</feature>
<feature type="region of interest" description="Disordered" evidence="1">
    <location>
        <begin position="868"/>
        <end position="887"/>
    </location>
</feature>
<evidence type="ECO:0000313" key="2">
    <source>
        <dbReference type="EMBL" id="KZP20839.1"/>
    </source>
</evidence>
<protein>
    <submittedName>
        <fullName evidence="2">Uncharacterized protein</fullName>
    </submittedName>
</protein>
<feature type="compositionally biased region" description="Basic and acidic residues" evidence="1">
    <location>
        <begin position="780"/>
        <end position="790"/>
    </location>
</feature>
<feature type="compositionally biased region" description="Polar residues" evidence="1">
    <location>
        <begin position="696"/>
        <end position="706"/>
    </location>
</feature>
<feature type="compositionally biased region" description="Polar residues" evidence="1">
    <location>
        <begin position="549"/>
        <end position="559"/>
    </location>
</feature>
<dbReference type="AlphaFoldDB" id="A0A166JGP3"/>
<feature type="region of interest" description="Disordered" evidence="1">
    <location>
        <begin position="1006"/>
        <end position="1039"/>
    </location>
</feature>
<feature type="compositionally biased region" description="Polar residues" evidence="1">
    <location>
        <begin position="671"/>
        <end position="681"/>
    </location>
</feature>
<feature type="compositionally biased region" description="Basic residues" evidence="1">
    <location>
        <begin position="817"/>
        <end position="831"/>
    </location>
</feature>
<keyword evidence="3" id="KW-1185">Reference proteome</keyword>
<feature type="region of interest" description="Disordered" evidence="1">
    <location>
        <begin position="604"/>
        <end position="636"/>
    </location>
</feature>
<feature type="region of interest" description="Disordered" evidence="1">
    <location>
        <begin position="671"/>
        <end position="852"/>
    </location>
</feature>
<dbReference type="OrthoDB" id="3270368at2759"/>
<dbReference type="Proteomes" id="UP000076532">
    <property type="component" value="Unassembled WGS sequence"/>
</dbReference>
<feature type="compositionally biased region" description="Polar residues" evidence="1">
    <location>
        <begin position="761"/>
        <end position="777"/>
    </location>
</feature>
<feature type="compositionally biased region" description="Basic and acidic residues" evidence="1">
    <location>
        <begin position="1133"/>
        <end position="1154"/>
    </location>
</feature>
<evidence type="ECO:0000313" key="3">
    <source>
        <dbReference type="Proteomes" id="UP000076532"/>
    </source>
</evidence>
<evidence type="ECO:0000256" key="1">
    <source>
        <dbReference type="SAM" id="MobiDB-lite"/>
    </source>
</evidence>
<accession>A0A166JGP3</accession>
<feature type="compositionally biased region" description="Polar residues" evidence="1">
    <location>
        <begin position="1111"/>
        <end position="1128"/>
    </location>
</feature>
<dbReference type="EMBL" id="KV417552">
    <property type="protein sequence ID" value="KZP20839.1"/>
    <property type="molecule type" value="Genomic_DNA"/>
</dbReference>
<feature type="region of interest" description="Disordered" evidence="1">
    <location>
        <begin position="523"/>
        <end position="575"/>
    </location>
</feature>
<sequence length="1279" mass="140844">MADIQQAIDALKLTASRKKVPRKINDAIDDVASSSKSSTLSTKAAMETLAPKFRQLLAPVYTSLPVAALRFSAAIFTANADKIIKLGNEETEDKSPWEVVQSAILSGVLDYLDGQDDDSSRKRIGDAFYPILCRSFFPTSSQQPDILKGVGTRLRDTAYTLLHETALSHQENQMKLRNASLLGGKRFGAAIYRTGDFLALDSLLTLLARLLPTIHNGRDKRSEFIQDVFMQPDVIYGLELTRILEHIEKEDWNDTAARLLGVLAKHDILRPQPFCLDEITACGSVFPQPAFCDRIYVDTSGFCANVSQDSQSYETLKITYESVTSIDMNQGISGTDVRIKLSSPAWVGQALINVPGKLEATFLIKTEDMKRFKTALGARGLRDRLTYGPGKRSRISLSQSVVGMMGDHAAETTSKQLAAQAEQKYGLDQPSDPYDAPDNFNEPPPAKSAPFVALRSIATALDPSASGLKKKADAPLIRTKSQTDRDASFAKLDEDRSDLEDDAKTIDFALTVRKGRIVDLDDVQGPVESKKPPKTKTKKSAEESKPDELQNNGRLNGNARTLEHVSSKPRTRRSAIQEKLSTVTSQNLSNSVISETAPLMATNASSTDTAGVTRPTVKPSNCKPGEQKVLPRTNAPSPLNDVFAEFLGSSMPAHAVAYDEDDALHVTMPRKTTTRTLNGNSKKVAPVTNASKRKQATLSEQDNLATRPSKRHRGQTSEVSDAPSNKKEDDNRPKTRYSRKARASSPLHSVIPEIDCDEVPATNNTTKPSALASTTACATREIEQEIEPSKSNRRTRASGRTKVAEPKVPQASEVRAPPKRSPKAKNSKNAKAKVTAPNELTEGTETTPPHLDAHELDKLKLQARNREPALDISTTDQHQDARNSRPKATLIPSTKAKKALWEAADFNISDVYDAATKENASPADIIQSSSDTDIVMVETKFDASSDGPVGTSTPKKVAILVDLTTDSLLTTAQPVKLAKQVESHRAVLEDTDNQIMHVQASFDAVPEPSEIPDRPYAPLPRAPYHHHHSTNSSEPVTPITPTADYVSGFASHTIAPAVLAADDASRRRAINDIHERHTSASESHLRSRHVAFVPSTDHSQRKDQEPREFSVSPQHRSINKPESISSTAKGRRKSDFYGDDGRNSEPKRQSGDEMKDIEEVLIEIHKAVVSKLEKKFEGVKRDVRVARDRILREAAADLQQLRSGSLFHYDALVSLQKDYADHCRKTMQGWEDLQKINEQICHQIDRAIEDHDRHTLTKKFPKSIFSGPIPVFKLVSRNR</sequence>
<proteinExistence type="predicted"/>
<feature type="compositionally biased region" description="Basic and acidic residues" evidence="1">
    <location>
        <begin position="724"/>
        <end position="733"/>
    </location>
</feature>
<feature type="compositionally biased region" description="Basic and acidic residues" evidence="1">
    <location>
        <begin position="1098"/>
        <end position="1108"/>
    </location>
</feature>
<organism evidence="2 3">
    <name type="scientific">Athelia psychrophila</name>
    <dbReference type="NCBI Taxonomy" id="1759441"/>
    <lineage>
        <taxon>Eukaryota</taxon>
        <taxon>Fungi</taxon>
        <taxon>Dikarya</taxon>
        <taxon>Basidiomycota</taxon>
        <taxon>Agaricomycotina</taxon>
        <taxon>Agaricomycetes</taxon>
        <taxon>Agaricomycetidae</taxon>
        <taxon>Atheliales</taxon>
        <taxon>Atheliaceae</taxon>
        <taxon>Athelia</taxon>
    </lineage>
</organism>
<name>A0A166JGP3_9AGAM</name>
<feature type="region of interest" description="Disordered" evidence="1">
    <location>
        <begin position="420"/>
        <end position="448"/>
    </location>
</feature>
<feature type="region of interest" description="Disordered" evidence="1">
    <location>
        <begin position="1093"/>
        <end position="1154"/>
    </location>
</feature>